<evidence type="ECO:0000313" key="1">
    <source>
        <dbReference type="EMBL" id="KWR52355.1"/>
    </source>
</evidence>
<sequence>MITTLLIIILATIFIVAVTIIAAQNTACKDCPFRKTCDELLNQNQPNLCQQNDMPHSNDGK</sequence>
<organism evidence="1 2">
    <name type="scientific">Bacteroides stercoris</name>
    <dbReference type="NCBI Taxonomy" id="46506"/>
    <lineage>
        <taxon>Bacteria</taxon>
        <taxon>Pseudomonadati</taxon>
        <taxon>Bacteroidota</taxon>
        <taxon>Bacteroidia</taxon>
        <taxon>Bacteroidales</taxon>
        <taxon>Bacteroidaceae</taxon>
        <taxon>Bacteroides</taxon>
    </lineage>
</organism>
<gene>
    <name evidence="1" type="ORF">AA415_02942</name>
</gene>
<dbReference type="Proteomes" id="UP000056419">
    <property type="component" value="Unassembled WGS sequence"/>
</dbReference>
<evidence type="ECO:0000313" key="2">
    <source>
        <dbReference type="Proteomes" id="UP000056419"/>
    </source>
</evidence>
<name>A0A108T2T5_BACSE</name>
<comment type="caution">
    <text evidence="1">The sequence shown here is derived from an EMBL/GenBank/DDBJ whole genome shotgun (WGS) entry which is preliminary data.</text>
</comment>
<reference evidence="1 2" key="1">
    <citation type="journal article" date="2016" name="BMC Genomics">
        <title>Type VI secretion systems of human gut Bacteroidales segregate into three genetic architectures, two of which are contained on mobile genetic elements.</title>
        <authorList>
            <person name="Coyne M.J."/>
            <person name="Roelofs K.G."/>
            <person name="Comstock L.E."/>
        </authorList>
    </citation>
    <scope>NUCLEOTIDE SEQUENCE [LARGE SCALE GENOMIC DNA]</scope>
    <source>
        <strain evidence="1 2">CL09T03C01</strain>
    </source>
</reference>
<proteinExistence type="predicted"/>
<dbReference type="EMBL" id="LRGC01000021">
    <property type="protein sequence ID" value="KWR52355.1"/>
    <property type="molecule type" value="Genomic_DNA"/>
</dbReference>
<dbReference type="AlphaFoldDB" id="A0A108T2T5"/>
<dbReference type="STRING" id="46506.AA415_02942"/>
<protein>
    <recommendedName>
        <fullName evidence="3">FeoB-associated Cys-rich membrane protein</fullName>
    </recommendedName>
</protein>
<keyword evidence="2" id="KW-1185">Reference proteome</keyword>
<dbReference type="RefSeq" id="WP_060386518.1">
    <property type="nucleotide sequence ID" value="NZ_JAQNVT010000023.1"/>
</dbReference>
<evidence type="ECO:0008006" key="3">
    <source>
        <dbReference type="Google" id="ProtNLM"/>
    </source>
</evidence>
<dbReference type="PATRIC" id="fig|46506.5.peg.3170"/>
<accession>A0A108T2T5</accession>